<dbReference type="Proteomes" id="UP001139981">
    <property type="component" value="Unassembled WGS sequence"/>
</dbReference>
<name>A0ACC1M7V2_9FUNG</name>
<comment type="caution">
    <text evidence="1">The sequence shown here is derived from an EMBL/GenBank/DDBJ whole genome shotgun (WGS) entry which is preliminary data.</text>
</comment>
<sequence length="1230" mass="135825">MDFAHMLRDLEQACGDFQDSSTRAAAEKHLQEFGKRPDAIAAGKYVLANSSIPTAKFFALRGIKESAIASFAVLGLGDALRLRDDLFQLACSSSQSLESFVLDSLCWVVAVITKRAWVESSEQQRSAFIQTLCQDILRHSLPSIGILVATYLIDEMAGGSKCSEFSLPWEFHYSCKVSFENTHMARLFEAALKVLHHKLQKSLELRNVPPSSGHTIAYERRSALHIADRVLNWSFTFRDASHAVATSFGHSRSSTAGRSSASRGASKQNSDDADDSDDGGNSGMAILDTEDQNRTPLFPQQWQSLLLDNDVLNLFFSIYEATVSDQMHAFFSPGSSHIALQCMIQISGLRGKGLFASDGGDSARAMYAQVIMRKQIHMIRHVCALDLASDSSEDIVVATTQMIRRFIEAQLDEQPFTVVAGQRLRPLALLVAGVPETLEYFNETSKFICSLLQAAAGILKSEGANFVDDDFSDVDNYFVMQAFDELATAWSAVIDEINEWAYLDKVEAKSSVVNGQIDSHSVLASFTQFLTATAYMIRSQYIQLRMVMCEDDVLASDSRSETATIDQGLLEKDYVVYEDQLQFFALLARLDIRASVGHLHESLHSRCAALQSEFDESNGRGSQRTIDLLHEQIHWIVLMIGYTLADSGTSERVLIPGPVTEYSAACTSTEQDHVVQAILSLLRLLQLELVSPSSALAAYASPLLAETLLWALRRVVPVYVLFDHSDYGEVSRSIAAAFGNGAEGGNGANVIGGILGLVRPAFELWISEEDVLQMCIDMLLAFSQRPSIAQAITESSLFAPLMQYLVSNMHRFPEATHSSAIEALAMLCCHSSSIEHERSFAELKALILDGFSRIAAQSQDPRTTIRVLDGLDMMDGMLSAANFRNMDMIFDLLFEMQPIFEQLLSAYASDDCIPRKVIQAIESACRYLDISSLAGNEHMLRLSHNIRSILHLYQKTHQSQVITGQANAADVESLGEVTALISAMSYLVRNEMGFAPNEASPSMCRQVSDDFGETEVFGLYCIHTTTVPSQLLTPNVLRAYMQLLSDMVQYRTPSLIRWLPVQTWRSIFDILVDGVDNNIYDVGRRTYEVVGKLGAFIKINGLGVVSEELGQLFRHGVQGLLSKLLRSLLFSAFDAELVESAGAALVTLGLIDPDYLRSCFGELFKQSDSTVFADRLLATFSKLNAELESNDAVRTFLNSAGPIPDPIDSASLRESLFEFLISTRAVLRVK</sequence>
<gene>
    <name evidence="1" type="ORF">IWW38_001582</name>
</gene>
<proteinExistence type="predicted"/>
<evidence type="ECO:0000313" key="1">
    <source>
        <dbReference type="EMBL" id="KAJ2897857.1"/>
    </source>
</evidence>
<accession>A0ACC1M7V2</accession>
<reference evidence="1" key="1">
    <citation type="submission" date="2022-07" db="EMBL/GenBank/DDBJ databases">
        <title>Phylogenomic reconstructions and comparative analyses of Kickxellomycotina fungi.</title>
        <authorList>
            <person name="Reynolds N.K."/>
            <person name="Stajich J.E."/>
            <person name="Barry K."/>
            <person name="Grigoriev I.V."/>
            <person name="Crous P."/>
            <person name="Smith M.E."/>
        </authorList>
    </citation>
    <scope>NUCLEOTIDE SEQUENCE</scope>
    <source>
        <strain evidence="1">CBS 190363</strain>
    </source>
</reference>
<keyword evidence="2" id="KW-1185">Reference proteome</keyword>
<organism evidence="1 2">
    <name type="scientific">Coemansia aciculifera</name>
    <dbReference type="NCBI Taxonomy" id="417176"/>
    <lineage>
        <taxon>Eukaryota</taxon>
        <taxon>Fungi</taxon>
        <taxon>Fungi incertae sedis</taxon>
        <taxon>Zoopagomycota</taxon>
        <taxon>Kickxellomycotina</taxon>
        <taxon>Kickxellomycetes</taxon>
        <taxon>Kickxellales</taxon>
        <taxon>Kickxellaceae</taxon>
        <taxon>Coemansia</taxon>
    </lineage>
</organism>
<evidence type="ECO:0000313" key="2">
    <source>
        <dbReference type="Proteomes" id="UP001139981"/>
    </source>
</evidence>
<protein>
    <submittedName>
        <fullName evidence="1">Uncharacterized protein</fullName>
    </submittedName>
</protein>
<dbReference type="EMBL" id="JANBVB010000090">
    <property type="protein sequence ID" value="KAJ2897857.1"/>
    <property type="molecule type" value="Genomic_DNA"/>
</dbReference>